<keyword evidence="1" id="KW-0472">Membrane</keyword>
<dbReference type="InterPro" id="IPR021202">
    <property type="entry name" value="Rv3654c-like"/>
</dbReference>
<keyword evidence="1" id="KW-0812">Transmembrane</keyword>
<keyword evidence="4" id="KW-1185">Reference proteome</keyword>
<dbReference type="RefSeq" id="WP_146058957.1">
    <property type="nucleotide sequence ID" value="NZ_MTBP01000001.1"/>
</dbReference>
<dbReference type="Pfam" id="PF13400">
    <property type="entry name" value="Tad"/>
    <property type="match status" value="1"/>
</dbReference>
<protein>
    <submittedName>
        <fullName evidence="3">Helicase/secretion neighborhood TadE-like protein</fullName>
    </submittedName>
</protein>
<reference evidence="3 4" key="1">
    <citation type="journal article" date="2017" name="Chemistry">
        <title>Isolation, Biosynthesis and Chemical Modifications of Rubterolones A-F: Rare Tropolone Alkaloids from Actinomadura sp. 5-2.</title>
        <authorList>
            <person name="Guo H."/>
            <person name="Benndorf R."/>
            <person name="Leichnitz D."/>
            <person name="Klassen J.L."/>
            <person name="Vollmers J."/>
            <person name="Gorls H."/>
            <person name="Steinacker M."/>
            <person name="Weigel C."/>
            <person name="Dahse H.M."/>
            <person name="Kaster A.K."/>
            <person name="de Beer Z.W."/>
            <person name="Poulsen M."/>
            <person name="Beemelmanns C."/>
        </authorList>
    </citation>
    <scope>NUCLEOTIDE SEQUENCE [LARGE SCALE GENOMIC DNA]</scope>
    <source>
        <strain evidence="3 4">5-2</strain>
    </source>
</reference>
<organism evidence="3 4">
    <name type="scientific">Actinomadura rubteroloni</name>
    <dbReference type="NCBI Taxonomy" id="1926885"/>
    <lineage>
        <taxon>Bacteria</taxon>
        <taxon>Bacillati</taxon>
        <taxon>Actinomycetota</taxon>
        <taxon>Actinomycetes</taxon>
        <taxon>Streptosporangiales</taxon>
        <taxon>Thermomonosporaceae</taxon>
        <taxon>Actinomadura</taxon>
    </lineage>
</organism>
<feature type="transmembrane region" description="Helical" evidence="1">
    <location>
        <begin position="12"/>
        <end position="34"/>
    </location>
</feature>
<comment type="caution">
    <text evidence="3">The sequence shown here is derived from an EMBL/GenBank/DDBJ whole genome shotgun (WGS) entry which is preliminary data.</text>
</comment>
<feature type="domain" description="Putative Flp pilus-assembly TadG-like N-terminal" evidence="2">
    <location>
        <begin position="8"/>
        <end position="54"/>
    </location>
</feature>
<evidence type="ECO:0000313" key="4">
    <source>
        <dbReference type="Proteomes" id="UP000242367"/>
    </source>
</evidence>
<keyword evidence="3" id="KW-0347">Helicase</keyword>
<keyword evidence="3" id="KW-0378">Hydrolase</keyword>
<keyword evidence="1" id="KW-1133">Transmembrane helix</keyword>
<keyword evidence="3" id="KW-0547">Nucleotide-binding</keyword>
<dbReference type="EMBL" id="MTBP01000001">
    <property type="protein sequence ID" value="POM26492.1"/>
    <property type="molecule type" value="Genomic_DNA"/>
</dbReference>
<gene>
    <name evidence="3" type="ORF">BTM25_08930</name>
</gene>
<name>A0A2P4UN69_9ACTN</name>
<dbReference type="NCBIfam" id="TIGR03816">
    <property type="entry name" value="tadE_like_DECH"/>
    <property type="match status" value="1"/>
</dbReference>
<accession>A0A2P4UN69</accession>
<evidence type="ECO:0000313" key="3">
    <source>
        <dbReference type="EMBL" id="POM26492.1"/>
    </source>
</evidence>
<keyword evidence="3" id="KW-0067">ATP-binding</keyword>
<proteinExistence type="predicted"/>
<evidence type="ECO:0000256" key="1">
    <source>
        <dbReference type="SAM" id="Phobius"/>
    </source>
</evidence>
<dbReference type="AlphaFoldDB" id="A0A2P4UN69"/>
<dbReference type="Proteomes" id="UP000242367">
    <property type="component" value="Unassembled WGS sequence"/>
</dbReference>
<evidence type="ECO:0000259" key="2">
    <source>
        <dbReference type="Pfam" id="PF13400"/>
    </source>
</evidence>
<sequence length="121" mass="12276">MRRRSDRGSGTVWVVAFMGVVWAVGVAAIAVGGVRGARARAEAAADFAALAGAGQLGGDGRMCRKARDVAAASGGRLVSCVAHGGIVDVAVAANVRMPLGLGERRIVVRSRAGPVRSDRVP</sequence>
<dbReference type="GO" id="GO:0004386">
    <property type="term" value="F:helicase activity"/>
    <property type="evidence" value="ECO:0007669"/>
    <property type="project" value="UniProtKB-KW"/>
</dbReference>
<dbReference type="InterPro" id="IPR028087">
    <property type="entry name" value="Tad_N"/>
</dbReference>